<accession>A0A4Q2D3J6</accession>
<keyword evidence="3" id="KW-0547">Nucleotide-binding</keyword>
<evidence type="ECO:0000256" key="3">
    <source>
        <dbReference type="ARBA" id="ARBA00022741"/>
    </source>
</evidence>
<dbReference type="PROSITE" id="PS50011">
    <property type="entry name" value="PROTEIN_KINASE_DOM"/>
    <property type="match status" value="1"/>
</dbReference>
<organism evidence="7 8">
    <name type="scientific">Candolleomyces aberdarensis</name>
    <dbReference type="NCBI Taxonomy" id="2316362"/>
    <lineage>
        <taxon>Eukaryota</taxon>
        <taxon>Fungi</taxon>
        <taxon>Dikarya</taxon>
        <taxon>Basidiomycota</taxon>
        <taxon>Agaricomycotina</taxon>
        <taxon>Agaricomycetes</taxon>
        <taxon>Agaricomycetidae</taxon>
        <taxon>Agaricales</taxon>
        <taxon>Agaricineae</taxon>
        <taxon>Psathyrellaceae</taxon>
        <taxon>Candolleomyces</taxon>
    </lineage>
</organism>
<sequence>MLKHHLKELVPWLLEHRPIGTVPCPTNVAYFPFLPKPISLSPGTSKLDHLKLHYGSTTPKRFVLIQTLDGVGETNYRRFLATHEPQHPNDSRHFVALTVFVKSDGPVRLDAPTPRSILRRELRVHKRLAEVERKDREFVLATAGVMENERAHYLILPFTRCDLLDVLLKKVDIDKTRFARAWIAQLGDGLDCLHRNGIIHREVKPRNILIDWNGSVKISNFENAYIDHEGKPLLSGVSYAYSTRGTRPYVAPEVQKMIHKVNSAKGYMNDPDEQCTALKGYGKEVDVWSLGCVAAELLTAKERYEPIFRFHGCYEWLTAINDEYRLDQLEFYGIRRSDQANAADLVLNLLRIDHRRRLQLSEMKDHPYFTDCAEVAAYGRLLDTFIPRNERPRINYHLNLRARPKYPECVLELTATAPQKKIPPLDELSDYTWINPDNFQED</sequence>
<evidence type="ECO:0000256" key="2">
    <source>
        <dbReference type="ARBA" id="ARBA00022679"/>
    </source>
</evidence>
<dbReference type="SUPFAM" id="SSF56112">
    <property type="entry name" value="Protein kinase-like (PK-like)"/>
    <property type="match status" value="1"/>
</dbReference>
<keyword evidence="4" id="KW-0418">Kinase</keyword>
<keyword evidence="1" id="KW-0723">Serine/threonine-protein kinase</keyword>
<dbReference type="GO" id="GO:0004674">
    <property type="term" value="F:protein serine/threonine kinase activity"/>
    <property type="evidence" value="ECO:0007669"/>
    <property type="project" value="UniProtKB-KW"/>
</dbReference>
<dbReference type="InterPro" id="IPR000719">
    <property type="entry name" value="Prot_kinase_dom"/>
</dbReference>
<dbReference type="GO" id="GO:0005524">
    <property type="term" value="F:ATP binding"/>
    <property type="evidence" value="ECO:0007669"/>
    <property type="project" value="UniProtKB-KW"/>
</dbReference>
<name>A0A4Q2D3J6_9AGAR</name>
<feature type="domain" description="Protein kinase" evidence="6">
    <location>
        <begin position="65"/>
        <end position="369"/>
    </location>
</feature>
<keyword evidence="2" id="KW-0808">Transferase</keyword>
<dbReference type="OrthoDB" id="10252171at2759"/>
<dbReference type="Gene3D" id="1.10.510.10">
    <property type="entry name" value="Transferase(Phosphotransferase) domain 1"/>
    <property type="match status" value="1"/>
</dbReference>
<dbReference type="CDD" id="cd00180">
    <property type="entry name" value="PKc"/>
    <property type="match status" value="1"/>
</dbReference>
<dbReference type="Pfam" id="PF00069">
    <property type="entry name" value="Pkinase"/>
    <property type="match status" value="1"/>
</dbReference>
<evidence type="ECO:0000256" key="1">
    <source>
        <dbReference type="ARBA" id="ARBA00022527"/>
    </source>
</evidence>
<keyword evidence="5" id="KW-0067">ATP-binding</keyword>
<evidence type="ECO:0000313" key="7">
    <source>
        <dbReference type="EMBL" id="RXW13877.1"/>
    </source>
</evidence>
<dbReference type="EMBL" id="SDEE01000811">
    <property type="protein sequence ID" value="RXW13877.1"/>
    <property type="molecule type" value="Genomic_DNA"/>
</dbReference>
<dbReference type="STRING" id="2316362.A0A4Q2D3J6"/>
<keyword evidence="8" id="KW-1185">Reference proteome</keyword>
<dbReference type="AlphaFoldDB" id="A0A4Q2D3J6"/>
<comment type="caution">
    <text evidence="7">The sequence shown here is derived from an EMBL/GenBank/DDBJ whole genome shotgun (WGS) entry which is preliminary data.</text>
</comment>
<gene>
    <name evidence="7" type="ORF">EST38_g11979</name>
</gene>
<dbReference type="Proteomes" id="UP000290288">
    <property type="component" value="Unassembled WGS sequence"/>
</dbReference>
<dbReference type="InterPro" id="IPR011009">
    <property type="entry name" value="Kinase-like_dom_sf"/>
</dbReference>
<protein>
    <recommendedName>
        <fullName evidence="6">Protein kinase domain-containing protein</fullName>
    </recommendedName>
</protein>
<evidence type="ECO:0000313" key="8">
    <source>
        <dbReference type="Proteomes" id="UP000290288"/>
    </source>
</evidence>
<evidence type="ECO:0000256" key="4">
    <source>
        <dbReference type="ARBA" id="ARBA00022777"/>
    </source>
</evidence>
<reference evidence="7 8" key="1">
    <citation type="submission" date="2019-01" db="EMBL/GenBank/DDBJ databases">
        <title>Draft genome sequence of Psathyrella aberdarensis IHI B618.</title>
        <authorList>
            <person name="Buettner E."/>
            <person name="Kellner H."/>
        </authorList>
    </citation>
    <scope>NUCLEOTIDE SEQUENCE [LARGE SCALE GENOMIC DNA]</scope>
    <source>
        <strain evidence="7 8">IHI B618</strain>
    </source>
</reference>
<dbReference type="GO" id="GO:0005634">
    <property type="term" value="C:nucleus"/>
    <property type="evidence" value="ECO:0007669"/>
    <property type="project" value="TreeGrafter"/>
</dbReference>
<proteinExistence type="predicted"/>
<dbReference type="PANTHER" id="PTHR24345:SF0">
    <property type="entry name" value="CELL CYCLE SERINE_THREONINE-PROTEIN KINASE CDC5_MSD2"/>
    <property type="match status" value="1"/>
</dbReference>
<dbReference type="PANTHER" id="PTHR24345">
    <property type="entry name" value="SERINE/THREONINE-PROTEIN KINASE PLK"/>
    <property type="match status" value="1"/>
</dbReference>
<evidence type="ECO:0000256" key="5">
    <source>
        <dbReference type="ARBA" id="ARBA00022840"/>
    </source>
</evidence>
<evidence type="ECO:0000259" key="6">
    <source>
        <dbReference type="PROSITE" id="PS50011"/>
    </source>
</evidence>